<evidence type="ECO:0000313" key="3">
    <source>
        <dbReference type="Proteomes" id="UP000676565"/>
    </source>
</evidence>
<sequence length="48" mass="5135">MFGIDAPWGCWATVAAVSTVVVPILLPVAGMLFSVVYAELTGEPVRWN</sequence>
<keyword evidence="3" id="KW-1185">Reference proteome</keyword>
<keyword evidence="1" id="KW-1133">Transmembrane helix</keyword>
<comment type="caution">
    <text evidence="2">The sequence shown here is derived from an EMBL/GenBank/DDBJ whole genome shotgun (WGS) entry which is preliminary data.</text>
</comment>
<protein>
    <submittedName>
        <fullName evidence="2">Uncharacterized protein</fullName>
    </submittedName>
</protein>
<accession>A0ABS5C447</accession>
<keyword evidence="1" id="KW-0812">Transmembrane</keyword>
<feature type="transmembrane region" description="Helical" evidence="1">
    <location>
        <begin position="12"/>
        <end position="38"/>
    </location>
</feature>
<evidence type="ECO:0000313" key="2">
    <source>
        <dbReference type="EMBL" id="MBP3959923.1"/>
    </source>
</evidence>
<dbReference type="Proteomes" id="UP000676565">
    <property type="component" value="Unassembled WGS sequence"/>
</dbReference>
<proteinExistence type="predicted"/>
<evidence type="ECO:0000256" key="1">
    <source>
        <dbReference type="SAM" id="Phobius"/>
    </source>
</evidence>
<dbReference type="EMBL" id="JAGKQQ010000001">
    <property type="protein sequence ID" value="MBP3959923.1"/>
    <property type="molecule type" value="Genomic_DNA"/>
</dbReference>
<keyword evidence="1" id="KW-0472">Membrane</keyword>
<name>A0ABS5C447_9BACT</name>
<dbReference type="RefSeq" id="WP_210660817.1">
    <property type="nucleotide sequence ID" value="NZ_JAGKQQ010000001.1"/>
</dbReference>
<reference evidence="2 3" key="1">
    <citation type="submission" date="2021-04" db="EMBL/GenBank/DDBJ databases">
        <authorList>
            <person name="Ivanova A."/>
        </authorList>
    </citation>
    <scope>NUCLEOTIDE SEQUENCE [LARGE SCALE GENOMIC DNA]</scope>
    <source>
        <strain evidence="2 3">G18</strain>
    </source>
</reference>
<gene>
    <name evidence="2" type="ORF">J8F10_32160</name>
</gene>
<organism evidence="2 3">
    <name type="scientific">Gemmata palustris</name>
    <dbReference type="NCBI Taxonomy" id="2822762"/>
    <lineage>
        <taxon>Bacteria</taxon>
        <taxon>Pseudomonadati</taxon>
        <taxon>Planctomycetota</taxon>
        <taxon>Planctomycetia</taxon>
        <taxon>Gemmatales</taxon>
        <taxon>Gemmataceae</taxon>
        <taxon>Gemmata</taxon>
    </lineage>
</organism>